<dbReference type="SUPFAM" id="SSF47644">
    <property type="entry name" value="Methionine synthase domain"/>
    <property type="match status" value="1"/>
</dbReference>
<dbReference type="EMBL" id="LAZR01016476">
    <property type="protein sequence ID" value="KKM04327.1"/>
    <property type="molecule type" value="Genomic_DNA"/>
</dbReference>
<dbReference type="InterPro" id="IPR036594">
    <property type="entry name" value="Meth_synthase_dom"/>
</dbReference>
<name>A0A0F9HMC1_9ZZZZ</name>
<dbReference type="Pfam" id="PF02607">
    <property type="entry name" value="B12-binding_2"/>
    <property type="match status" value="1"/>
</dbReference>
<protein>
    <recommendedName>
        <fullName evidence="1">B12-binding N-terminal domain-containing protein</fullName>
    </recommendedName>
</protein>
<accession>A0A0F9HMC1</accession>
<dbReference type="Gene3D" id="1.10.1240.10">
    <property type="entry name" value="Methionine synthase domain"/>
    <property type="match status" value="1"/>
</dbReference>
<reference evidence="2" key="1">
    <citation type="journal article" date="2015" name="Nature">
        <title>Complex archaea that bridge the gap between prokaryotes and eukaryotes.</title>
        <authorList>
            <person name="Spang A."/>
            <person name="Saw J.H."/>
            <person name="Jorgensen S.L."/>
            <person name="Zaremba-Niedzwiedzka K."/>
            <person name="Martijn J."/>
            <person name="Lind A.E."/>
            <person name="van Eijk R."/>
            <person name="Schleper C."/>
            <person name="Guy L."/>
            <person name="Ettema T.J."/>
        </authorList>
    </citation>
    <scope>NUCLEOTIDE SEQUENCE</scope>
</reference>
<dbReference type="SMART" id="SM01018">
    <property type="entry name" value="B12-binding_2"/>
    <property type="match status" value="1"/>
</dbReference>
<organism evidence="2">
    <name type="scientific">marine sediment metagenome</name>
    <dbReference type="NCBI Taxonomy" id="412755"/>
    <lineage>
        <taxon>unclassified sequences</taxon>
        <taxon>metagenomes</taxon>
        <taxon>ecological metagenomes</taxon>
    </lineage>
</organism>
<evidence type="ECO:0000313" key="2">
    <source>
        <dbReference type="EMBL" id="KKM04327.1"/>
    </source>
</evidence>
<evidence type="ECO:0000259" key="1">
    <source>
        <dbReference type="SMART" id="SM01018"/>
    </source>
</evidence>
<dbReference type="AlphaFoldDB" id="A0A0F9HMC1"/>
<feature type="domain" description="B12-binding N-terminal" evidence="1">
    <location>
        <begin position="24"/>
        <end position="106"/>
    </location>
</feature>
<proteinExistence type="predicted"/>
<sequence>MIFLDSKYFLKPEHNFFVSMLDFTHLFNEFEGILLSLNRKKLKEFISNLENQYSSKIIINEFIIPALEHIGVLWESGDVALSQVYMSGKLCEEIINEIFPKVEAVEIKGLKIGIAVLEDYHTLGMHIINSFLRTSGIKPIVYEIGIKVNSLIDKERNFFPK</sequence>
<comment type="caution">
    <text evidence="2">The sequence shown here is derived from an EMBL/GenBank/DDBJ whole genome shotgun (WGS) entry which is preliminary data.</text>
</comment>
<dbReference type="InterPro" id="IPR003759">
    <property type="entry name" value="Cbl-bd_cap"/>
</dbReference>
<gene>
    <name evidence="2" type="ORF">LCGC14_1765320</name>
</gene>